<keyword evidence="1" id="KW-0732">Signal</keyword>
<gene>
    <name evidence="2" type="ORF">EDC91_10891</name>
</gene>
<dbReference type="SUPFAM" id="SSF52096">
    <property type="entry name" value="ClpP/crotonase"/>
    <property type="match status" value="1"/>
</dbReference>
<organism evidence="2 3">
    <name type="scientific">Shewanella fodinae</name>
    <dbReference type="NCBI Taxonomy" id="552357"/>
    <lineage>
        <taxon>Bacteria</taxon>
        <taxon>Pseudomonadati</taxon>
        <taxon>Pseudomonadota</taxon>
        <taxon>Gammaproteobacteria</taxon>
        <taxon>Alteromonadales</taxon>
        <taxon>Shewanellaceae</taxon>
        <taxon>Shewanella</taxon>
    </lineage>
</organism>
<dbReference type="Proteomes" id="UP000294832">
    <property type="component" value="Unassembled WGS sequence"/>
</dbReference>
<accession>A0A4R2FGS9</accession>
<protein>
    <submittedName>
        <fullName evidence="2">Uncharacterized protein</fullName>
    </submittedName>
</protein>
<name>A0A4R2FGS9_9GAMM</name>
<evidence type="ECO:0000313" key="2">
    <source>
        <dbReference type="EMBL" id="TCN85852.1"/>
    </source>
</evidence>
<dbReference type="InterPro" id="IPR029045">
    <property type="entry name" value="ClpP/crotonase-like_dom_sf"/>
</dbReference>
<dbReference type="OrthoDB" id="8581915at2"/>
<dbReference type="PROSITE" id="PS51257">
    <property type="entry name" value="PROKAR_LIPOPROTEIN"/>
    <property type="match status" value="1"/>
</dbReference>
<evidence type="ECO:0000313" key="3">
    <source>
        <dbReference type="Proteomes" id="UP000294832"/>
    </source>
</evidence>
<evidence type="ECO:0000256" key="1">
    <source>
        <dbReference type="SAM" id="SignalP"/>
    </source>
</evidence>
<proteinExistence type="predicted"/>
<comment type="caution">
    <text evidence="2">The sequence shown here is derived from an EMBL/GenBank/DDBJ whole genome shotgun (WGS) entry which is preliminary data.</text>
</comment>
<sequence length="241" mass="26518">MYRSVCSLILLLLGGCACTTHLPPKADITMPDAHTLRFKGDTRIDDVKRLLAVAEDAPEPISRLIITSAGGNPTGGMMLGEWVHKQQIELEVSGICAGSCANYIFTAAKSVKVNADSVVGFSGGAWQQHWDKPWYTFLIPDADPHKCLSVVEWRQRESAFFRHIGVREEITIMGQVAPFNQQLSGKGLWSYQAEDLSKFGLHQVYFAAKPLLQSQVQILQFTPGALEDYLASSRLQQGAAP</sequence>
<dbReference type="AlphaFoldDB" id="A0A4R2FGS9"/>
<feature type="chain" id="PRO_5020977534" evidence="1">
    <location>
        <begin position="23"/>
        <end position="241"/>
    </location>
</feature>
<feature type="signal peptide" evidence="1">
    <location>
        <begin position="1"/>
        <end position="22"/>
    </location>
</feature>
<keyword evidence="3" id="KW-1185">Reference proteome</keyword>
<dbReference type="RefSeq" id="WP_133038603.1">
    <property type="nucleotide sequence ID" value="NZ_SLWF01000008.1"/>
</dbReference>
<reference evidence="2 3" key="1">
    <citation type="submission" date="2019-03" db="EMBL/GenBank/DDBJ databases">
        <title>Freshwater and sediment microbial communities from various areas in North America, analyzing microbe dynamics in response to fracking.</title>
        <authorList>
            <person name="Lamendella R."/>
        </authorList>
    </citation>
    <scope>NUCLEOTIDE SEQUENCE [LARGE SCALE GENOMIC DNA]</scope>
    <source>
        <strain evidence="2 3">74A</strain>
    </source>
</reference>
<dbReference type="EMBL" id="SLWF01000008">
    <property type="protein sequence ID" value="TCN85852.1"/>
    <property type="molecule type" value="Genomic_DNA"/>
</dbReference>